<keyword evidence="1" id="KW-0175">Coiled coil</keyword>
<dbReference type="Pfam" id="PF03078">
    <property type="entry name" value="ATHILA"/>
    <property type="match status" value="1"/>
</dbReference>
<evidence type="ECO:0000256" key="2">
    <source>
        <dbReference type="SAM" id="MobiDB-lite"/>
    </source>
</evidence>
<dbReference type="Proteomes" id="UP000032141">
    <property type="component" value="Chromosome C6"/>
</dbReference>
<evidence type="ECO:0000313" key="5">
    <source>
        <dbReference type="Proteomes" id="UP000032141"/>
    </source>
</evidence>
<organism evidence="4 5">
    <name type="scientific">Brassica oleracea var. oleracea</name>
    <dbReference type="NCBI Taxonomy" id="109376"/>
    <lineage>
        <taxon>Eukaryota</taxon>
        <taxon>Viridiplantae</taxon>
        <taxon>Streptophyta</taxon>
        <taxon>Embryophyta</taxon>
        <taxon>Tracheophyta</taxon>
        <taxon>Spermatophyta</taxon>
        <taxon>Magnoliopsida</taxon>
        <taxon>eudicotyledons</taxon>
        <taxon>Gunneridae</taxon>
        <taxon>Pentapetalae</taxon>
        <taxon>rosids</taxon>
        <taxon>malvids</taxon>
        <taxon>Brassicales</taxon>
        <taxon>Brassicaceae</taxon>
        <taxon>Brassiceae</taxon>
        <taxon>Brassica</taxon>
    </lineage>
</organism>
<dbReference type="HOGENOM" id="CLU_270993_0_0_1"/>
<evidence type="ECO:0000259" key="3">
    <source>
        <dbReference type="Pfam" id="PF03078"/>
    </source>
</evidence>
<feature type="coiled-coil region" evidence="1">
    <location>
        <begin position="481"/>
        <end position="508"/>
    </location>
</feature>
<dbReference type="EnsemblPlants" id="Bo6g098500.1">
    <property type="protein sequence ID" value="Bo6g098500.1"/>
    <property type="gene ID" value="Bo6g098500"/>
</dbReference>
<name>A0A0D3CXZ4_BRAOL</name>
<feature type="compositionally biased region" description="Polar residues" evidence="2">
    <location>
        <begin position="570"/>
        <end position="584"/>
    </location>
</feature>
<feature type="region of interest" description="Disordered" evidence="2">
    <location>
        <begin position="564"/>
        <end position="586"/>
    </location>
</feature>
<evidence type="ECO:0000313" key="4">
    <source>
        <dbReference type="EnsemblPlants" id="Bo6g098500.1"/>
    </source>
</evidence>
<feature type="region of interest" description="Disordered" evidence="2">
    <location>
        <begin position="385"/>
        <end position="443"/>
    </location>
</feature>
<proteinExistence type="predicted"/>
<accession>A0A0D3CXZ4</accession>
<dbReference type="InterPro" id="IPR004312">
    <property type="entry name" value="ATHILA_Orf1_C"/>
</dbReference>
<sequence>MPRGCSSWERHDQSDWSKSLAFSSDWSKSLAFSVSEARESLSERRLGATSRSDHVRSLVFSVDQSDVSQRPREVARVFCRSRCEKMTRSDLSERPLQVAPEPVQGSWIWGFSKLILIECVSKMVKKTKGKSDVERQEPKLLTMAYPVYMDVSCQFLSSLEVTYNDAPHVRQGWGKIKFKVNGRDYNMNFKDIGRVMGFQDLADYSLPKCENLPTEIWKLITGNKHSTGADKNSHIRHPSVRYLHRMLVHAFYPRKQAGNVTEEDMRLLCPTIRPYAPPGVLPLPSTDIYATFRMVSFFVNRLEHYRDWAWYTFDSRPKVGTGGMITLLLQFLNVTLGKNAAGPKFIDGTYGKPVEVVLPNQNLTSLERPGAISFNISQEDFLGEHGSLGPLAPPRKMSVPTRHDEPPREASEDFLGEHGSLGPIAAPRKRSVPTRHDEPAAEASDPVYGPPCYYFKPYNGVLPRGALRDAHEHIGRLQRWNKAQDMTIEKLKNKCKALSKTVKKHAKTSAKFMKKVADVLIRGGIAGCSSADFAFANTSVPQPPPQPADLGFPLTARQLQCKWRNPPIEPSTSGNKSPSLASSDSEVDIDEVQSQPWFGGYSSEPGGYYTTFPPDDDDAGASTPTHYPYWSTAWSSQRHLGVFGAQKRCKGDHWTSRALGATLPERHRQVALTCHIRATLPERRREVARVFIARRHENGPGATSRSDPSRSLPKLGATSRSDYWRSLHAYCLLEFMFTQGPFGHFIMHVLTLSKPMFKYFFMMAVRAWFADLTLCVTIGAEDVARYQFFCRADFNIGSSSYKFRNGNEDPSFEGFLGEAVVASQAVLEEYFNDQEMMVFHRVHLEMEKAKLNLKNQRCYQLVHGNEIIVIDDTDSDSDGTEPLGLKKLSITVFNTDSPMEYYEGIPVQFAVDKDLVIVQPSSPLIDDGISFWEGVIASENDNDFQQNGTTNVDHANSLTDSTPDLNEVNNVVLSWENVPDNLSNTQPIYDNPVVSEDDNLVINLDDSSSEDSMDSAAIVAKIKVDSLVAEEYTKNATVAAYVGSVAPVIDTDDIIELTGQFSELDMLPPSTRRPPGRPRKKCFLSHGEVRDQAERSSRVNQEIELLVHVRLHRRVDENAWIRVVSTFQKSSVATQGPSLARARSLRRDQARQTLGRYVATERDGHRSLRSDRARVRSNRAGRVLGRYIATELGSSSVAT</sequence>
<feature type="domain" description="Arabidopsis retrotransposon Orf1 C-terminal" evidence="3">
    <location>
        <begin position="141"/>
        <end position="507"/>
    </location>
</feature>
<dbReference type="Gramene" id="Bo6g098500.1">
    <property type="protein sequence ID" value="Bo6g098500.1"/>
    <property type="gene ID" value="Bo6g098500"/>
</dbReference>
<reference evidence="4 5" key="1">
    <citation type="journal article" date="2014" name="Genome Biol.">
        <title>Transcriptome and methylome profiling reveals relics of genome dominance in the mesopolyploid Brassica oleracea.</title>
        <authorList>
            <person name="Parkin I.A."/>
            <person name="Koh C."/>
            <person name="Tang H."/>
            <person name="Robinson S.J."/>
            <person name="Kagale S."/>
            <person name="Clarke W.E."/>
            <person name="Town C.D."/>
            <person name="Nixon J."/>
            <person name="Krishnakumar V."/>
            <person name="Bidwell S.L."/>
            <person name="Denoeud F."/>
            <person name="Belcram H."/>
            <person name="Links M.G."/>
            <person name="Just J."/>
            <person name="Clarke C."/>
            <person name="Bender T."/>
            <person name="Huebert T."/>
            <person name="Mason A.S."/>
            <person name="Pires J.C."/>
            <person name="Barker G."/>
            <person name="Moore J."/>
            <person name="Walley P.G."/>
            <person name="Manoli S."/>
            <person name="Batley J."/>
            <person name="Edwards D."/>
            <person name="Nelson M.N."/>
            <person name="Wang X."/>
            <person name="Paterson A.H."/>
            <person name="King G."/>
            <person name="Bancroft I."/>
            <person name="Chalhoub B."/>
            <person name="Sharpe A.G."/>
        </authorList>
    </citation>
    <scope>NUCLEOTIDE SEQUENCE</scope>
    <source>
        <strain evidence="4 5">cv. TO1000</strain>
    </source>
</reference>
<evidence type="ECO:0000256" key="1">
    <source>
        <dbReference type="SAM" id="Coils"/>
    </source>
</evidence>
<feature type="compositionally biased region" description="Basic and acidic residues" evidence="2">
    <location>
        <begin position="401"/>
        <end position="411"/>
    </location>
</feature>
<dbReference type="AlphaFoldDB" id="A0A0D3CXZ4"/>
<reference evidence="4" key="2">
    <citation type="submission" date="2015-03" db="UniProtKB">
        <authorList>
            <consortium name="EnsemblPlants"/>
        </authorList>
    </citation>
    <scope>IDENTIFICATION</scope>
</reference>
<protein>
    <recommendedName>
        <fullName evidence="3">Arabidopsis retrotransposon Orf1 C-terminal domain-containing protein</fullName>
    </recommendedName>
</protein>
<keyword evidence="5" id="KW-1185">Reference proteome</keyword>